<reference evidence="7 8" key="1">
    <citation type="submission" date="2013-07" db="EMBL/GenBank/DDBJ databases">
        <title>The Genome Sequence of Cryptococcus heveanensis BCC8398.</title>
        <authorList>
            <consortium name="The Broad Institute Genome Sequencing Platform"/>
            <person name="Cuomo C."/>
            <person name="Litvintseva A."/>
            <person name="Chen Y."/>
            <person name="Heitman J."/>
            <person name="Sun S."/>
            <person name="Springer D."/>
            <person name="Dromer F."/>
            <person name="Young S.K."/>
            <person name="Zeng Q."/>
            <person name="Gargeya S."/>
            <person name="Fitzgerald M."/>
            <person name="Abouelleil A."/>
            <person name="Alvarado L."/>
            <person name="Berlin A.M."/>
            <person name="Chapman S.B."/>
            <person name="Dewar J."/>
            <person name="Goldberg J."/>
            <person name="Griggs A."/>
            <person name="Gujja S."/>
            <person name="Hansen M."/>
            <person name="Howarth C."/>
            <person name="Imamovic A."/>
            <person name="Larimer J."/>
            <person name="McCowan C."/>
            <person name="Murphy C."/>
            <person name="Pearson M."/>
            <person name="Priest M."/>
            <person name="Roberts A."/>
            <person name="Saif S."/>
            <person name="Shea T."/>
            <person name="Sykes S."/>
            <person name="Wortman J."/>
            <person name="Nusbaum C."/>
            <person name="Birren B."/>
        </authorList>
    </citation>
    <scope>NUCLEOTIDE SEQUENCE [LARGE SCALE GENOMIC DNA]</scope>
    <source>
        <strain evidence="7 8">BCC8398</strain>
    </source>
</reference>
<dbReference type="GO" id="GO:0016020">
    <property type="term" value="C:membrane"/>
    <property type="evidence" value="ECO:0007669"/>
    <property type="project" value="UniProtKB-SubCell"/>
</dbReference>
<dbReference type="STRING" id="1296120.A0A1B9GZY9"/>
<sequence>MTPSSSSSRSRGFSPSSSRSHTPTQSLRDLELSDLAREGSGSGTGLNPNSEGDINTEPGFLGKKGRSATITSLGGFDFEHALLPLTLSGEDEVNGGTAGMTGERAEERHVGLLHGIALVVGAQVGSGIFSSPGVVVGEVGSVGASLLVWVMSGVLAWTGASSFAELGCAIPLSGGTQAYLAYAFGPMTSYLFTWTAVSLLKPGSEAMIALIFGEYINRLIVHSFSSAEEPTTPEWSIKVTALLALLLVSILNLVSRTSGTDSTLVLTTIKIGSLLFVAILGVIALVKDGPGPGLTQGLFEGTKTELSAYAIALYSGLWAFDGWDSCCFVAGEMRNTSRDLPRAVHGSMSIVLTLFVSANIAYFVVLSPAVVAASNTVALDYGKATIGSLGMVVFSVLVAISCFGALNGGFYTNARLIYAASREHFLPSVFSKLHHRRRTPDNAIFLQVALASVFVVVGGGFRAILNFVSVASWTFYLLTVLGLLVLRVKEPHLDRPYRTWLITPIVFCLVASFLMLMPIFAAPIEAIAAFIFIGAGIPMYYLTARSYSDPGRGLTKSSAGEEGGFKATVQNAWIMFREDLDEILPAKWQSNSIRARSAGRPVAAADNREERRGMLRETLEMSER</sequence>
<feature type="transmembrane region" description="Helical" evidence="6">
    <location>
        <begin position="266"/>
        <end position="286"/>
    </location>
</feature>
<dbReference type="Proteomes" id="UP000092666">
    <property type="component" value="Unassembled WGS sequence"/>
</dbReference>
<dbReference type="OrthoDB" id="5982228at2759"/>
<evidence type="ECO:0000256" key="3">
    <source>
        <dbReference type="ARBA" id="ARBA00022989"/>
    </source>
</evidence>
<evidence type="ECO:0000256" key="1">
    <source>
        <dbReference type="ARBA" id="ARBA00004141"/>
    </source>
</evidence>
<feature type="transmembrane region" description="Helical" evidence="6">
    <location>
        <begin position="306"/>
        <end position="331"/>
    </location>
</feature>
<dbReference type="EMBL" id="KI669495">
    <property type="protein sequence ID" value="OCF36591.1"/>
    <property type="molecule type" value="Genomic_DNA"/>
</dbReference>
<proteinExistence type="predicted"/>
<organism evidence="7 8">
    <name type="scientific">Kwoniella heveanensis BCC8398</name>
    <dbReference type="NCBI Taxonomy" id="1296120"/>
    <lineage>
        <taxon>Eukaryota</taxon>
        <taxon>Fungi</taxon>
        <taxon>Dikarya</taxon>
        <taxon>Basidiomycota</taxon>
        <taxon>Agaricomycotina</taxon>
        <taxon>Tremellomycetes</taxon>
        <taxon>Tremellales</taxon>
        <taxon>Cryptococcaceae</taxon>
        <taxon>Kwoniella</taxon>
    </lineage>
</organism>
<evidence type="ECO:0000313" key="7">
    <source>
        <dbReference type="EMBL" id="OCF36591.1"/>
    </source>
</evidence>
<dbReference type="InterPro" id="IPR050598">
    <property type="entry name" value="AminoAcid_Transporter"/>
</dbReference>
<feature type="transmembrane region" description="Helical" evidence="6">
    <location>
        <begin position="110"/>
        <end position="129"/>
    </location>
</feature>
<feature type="compositionally biased region" description="Low complexity" evidence="5">
    <location>
        <begin position="1"/>
        <end position="26"/>
    </location>
</feature>
<feature type="transmembrane region" description="Helical" evidence="6">
    <location>
        <begin position="500"/>
        <end position="520"/>
    </location>
</feature>
<dbReference type="FunFam" id="1.20.1740.10:FF:000042">
    <property type="entry name" value="Similar to amino acid transporter"/>
    <property type="match status" value="1"/>
</dbReference>
<feature type="transmembrane region" description="Helical" evidence="6">
    <location>
        <begin position="526"/>
        <end position="543"/>
    </location>
</feature>
<keyword evidence="2 6" id="KW-0812">Transmembrane</keyword>
<feature type="transmembrane region" description="Helical" evidence="6">
    <location>
        <begin position="235"/>
        <end position="254"/>
    </location>
</feature>
<dbReference type="GO" id="GO:0015179">
    <property type="term" value="F:L-amino acid transmembrane transporter activity"/>
    <property type="evidence" value="ECO:0007669"/>
    <property type="project" value="TreeGrafter"/>
</dbReference>
<accession>A0A1B9GZY9</accession>
<keyword evidence="4 6" id="KW-0472">Membrane</keyword>
<feature type="compositionally biased region" description="Basic and acidic residues" evidence="5">
    <location>
        <begin position="28"/>
        <end position="37"/>
    </location>
</feature>
<evidence type="ECO:0000313" key="8">
    <source>
        <dbReference type="Proteomes" id="UP000092666"/>
    </source>
</evidence>
<dbReference type="PANTHER" id="PTHR11785">
    <property type="entry name" value="AMINO ACID TRANSPORTER"/>
    <property type="match status" value="1"/>
</dbReference>
<feature type="transmembrane region" description="Helical" evidence="6">
    <location>
        <begin position="149"/>
        <end position="172"/>
    </location>
</feature>
<dbReference type="AlphaFoldDB" id="A0A1B9GZY9"/>
<evidence type="ECO:0000256" key="2">
    <source>
        <dbReference type="ARBA" id="ARBA00022692"/>
    </source>
</evidence>
<feature type="region of interest" description="Disordered" evidence="5">
    <location>
        <begin position="1"/>
        <end position="61"/>
    </location>
</feature>
<feature type="transmembrane region" description="Helical" evidence="6">
    <location>
        <begin position="343"/>
        <end position="365"/>
    </location>
</feature>
<evidence type="ECO:0000256" key="6">
    <source>
        <dbReference type="SAM" id="Phobius"/>
    </source>
</evidence>
<dbReference type="InterPro" id="IPR002293">
    <property type="entry name" value="AA/rel_permease1"/>
</dbReference>
<keyword evidence="3 6" id="KW-1133">Transmembrane helix</keyword>
<feature type="transmembrane region" description="Helical" evidence="6">
    <location>
        <begin position="385"/>
        <end position="406"/>
    </location>
</feature>
<evidence type="ECO:0000256" key="4">
    <source>
        <dbReference type="ARBA" id="ARBA00023136"/>
    </source>
</evidence>
<feature type="transmembrane region" description="Helical" evidence="6">
    <location>
        <begin position="179"/>
        <end position="200"/>
    </location>
</feature>
<keyword evidence="8" id="KW-1185">Reference proteome</keyword>
<feature type="transmembrane region" description="Helical" evidence="6">
    <location>
        <begin position="443"/>
        <end position="464"/>
    </location>
</feature>
<evidence type="ECO:0000256" key="5">
    <source>
        <dbReference type="SAM" id="MobiDB-lite"/>
    </source>
</evidence>
<reference evidence="8" key="2">
    <citation type="submission" date="2013-12" db="EMBL/GenBank/DDBJ databases">
        <title>Evolution of pathogenesis and genome organization in the Tremellales.</title>
        <authorList>
            <person name="Cuomo C."/>
            <person name="Litvintseva A."/>
            <person name="Heitman J."/>
            <person name="Chen Y."/>
            <person name="Sun S."/>
            <person name="Springer D."/>
            <person name="Dromer F."/>
            <person name="Young S."/>
            <person name="Zeng Q."/>
            <person name="Chapman S."/>
            <person name="Gujja S."/>
            <person name="Saif S."/>
            <person name="Birren B."/>
        </authorList>
    </citation>
    <scope>NUCLEOTIDE SEQUENCE [LARGE SCALE GENOMIC DNA]</scope>
    <source>
        <strain evidence="8">BCC8398</strain>
    </source>
</reference>
<comment type="subcellular location">
    <subcellularLocation>
        <location evidence="1">Membrane</location>
        <topology evidence="1">Multi-pass membrane protein</topology>
    </subcellularLocation>
</comment>
<dbReference type="Pfam" id="PF13520">
    <property type="entry name" value="AA_permease_2"/>
    <property type="match status" value="1"/>
</dbReference>
<dbReference type="Gene3D" id="1.20.1740.10">
    <property type="entry name" value="Amino acid/polyamine transporter I"/>
    <property type="match status" value="1"/>
</dbReference>
<protein>
    <submittedName>
        <fullName evidence="7">L-methionine transporter</fullName>
    </submittedName>
</protein>
<dbReference type="PANTHER" id="PTHR11785:SF512">
    <property type="entry name" value="SOBREMESA, ISOFORM B"/>
    <property type="match status" value="1"/>
</dbReference>
<feature type="transmembrane region" description="Helical" evidence="6">
    <location>
        <begin position="470"/>
        <end position="488"/>
    </location>
</feature>
<gene>
    <name evidence="7" type="ORF">I316_01842</name>
</gene>
<name>A0A1B9GZY9_9TREE</name>